<reference evidence="1" key="1">
    <citation type="journal article" date="2019" name="bioRxiv">
        <title>The Genome of the Zebra Mussel, Dreissena polymorpha: A Resource for Invasive Species Research.</title>
        <authorList>
            <person name="McCartney M.A."/>
            <person name="Auch B."/>
            <person name="Kono T."/>
            <person name="Mallez S."/>
            <person name="Zhang Y."/>
            <person name="Obille A."/>
            <person name="Becker A."/>
            <person name="Abrahante J.E."/>
            <person name="Garbe J."/>
            <person name="Badalamenti J.P."/>
            <person name="Herman A."/>
            <person name="Mangelson H."/>
            <person name="Liachko I."/>
            <person name="Sullivan S."/>
            <person name="Sone E.D."/>
            <person name="Koren S."/>
            <person name="Silverstein K.A.T."/>
            <person name="Beckman K.B."/>
            <person name="Gohl D.M."/>
        </authorList>
    </citation>
    <scope>NUCLEOTIDE SEQUENCE</scope>
    <source>
        <strain evidence="1">Duluth1</strain>
        <tissue evidence="1">Whole animal</tissue>
    </source>
</reference>
<organism evidence="1 2">
    <name type="scientific">Dreissena polymorpha</name>
    <name type="common">Zebra mussel</name>
    <name type="synonym">Mytilus polymorpha</name>
    <dbReference type="NCBI Taxonomy" id="45954"/>
    <lineage>
        <taxon>Eukaryota</taxon>
        <taxon>Metazoa</taxon>
        <taxon>Spiralia</taxon>
        <taxon>Lophotrochozoa</taxon>
        <taxon>Mollusca</taxon>
        <taxon>Bivalvia</taxon>
        <taxon>Autobranchia</taxon>
        <taxon>Heteroconchia</taxon>
        <taxon>Euheterodonta</taxon>
        <taxon>Imparidentia</taxon>
        <taxon>Neoheterodontei</taxon>
        <taxon>Myida</taxon>
        <taxon>Dreissenoidea</taxon>
        <taxon>Dreissenidae</taxon>
        <taxon>Dreissena</taxon>
    </lineage>
</organism>
<dbReference type="AlphaFoldDB" id="A0A9D4LF55"/>
<proteinExistence type="predicted"/>
<name>A0A9D4LF55_DREPO</name>
<protein>
    <submittedName>
        <fullName evidence="1">Uncharacterized protein</fullName>
    </submittedName>
</protein>
<sequence>MMSTSILFFFVRKEAVMIRVPCISQTKLSVPTWKASGLFPGCVLHPPAYAKKTTKTHRKEVLST</sequence>
<keyword evidence="2" id="KW-1185">Reference proteome</keyword>
<comment type="caution">
    <text evidence="1">The sequence shown here is derived from an EMBL/GenBank/DDBJ whole genome shotgun (WGS) entry which is preliminary data.</text>
</comment>
<dbReference type="EMBL" id="JAIWYP010000003">
    <property type="protein sequence ID" value="KAH3857408.1"/>
    <property type="molecule type" value="Genomic_DNA"/>
</dbReference>
<reference evidence="1" key="2">
    <citation type="submission" date="2020-11" db="EMBL/GenBank/DDBJ databases">
        <authorList>
            <person name="McCartney M.A."/>
            <person name="Auch B."/>
            <person name="Kono T."/>
            <person name="Mallez S."/>
            <person name="Becker A."/>
            <person name="Gohl D.M."/>
            <person name="Silverstein K.A.T."/>
            <person name="Koren S."/>
            <person name="Bechman K.B."/>
            <person name="Herman A."/>
            <person name="Abrahante J.E."/>
            <person name="Garbe J."/>
        </authorList>
    </citation>
    <scope>NUCLEOTIDE SEQUENCE</scope>
    <source>
        <strain evidence="1">Duluth1</strain>
        <tissue evidence="1">Whole animal</tissue>
    </source>
</reference>
<evidence type="ECO:0000313" key="1">
    <source>
        <dbReference type="EMBL" id="KAH3857408.1"/>
    </source>
</evidence>
<evidence type="ECO:0000313" key="2">
    <source>
        <dbReference type="Proteomes" id="UP000828390"/>
    </source>
</evidence>
<dbReference type="Proteomes" id="UP000828390">
    <property type="component" value="Unassembled WGS sequence"/>
</dbReference>
<accession>A0A9D4LF55</accession>
<gene>
    <name evidence="1" type="ORF">DPMN_100015</name>
</gene>